<dbReference type="KEGG" id="rsz:130494886"/>
<dbReference type="PANTHER" id="PTHR46326:SF16">
    <property type="entry name" value="C2H2-TYPE DOMAIN-CONTAINING PROTEIN"/>
    <property type="match status" value="1"/>
</dbReference>
<feature type="compositionally biased region" description="Polar residues" evidence="2">
    <location>
        <begin position="34"/>
        <end position="52"/>
    </location>
</feature>
<dbReference type="Gene3D" id="3.30.160.60">
    <property type="entry name" value="Classic Zinc Finger"/>
    <property type="match status" value="1"/>
</dbReference>
<dbReference type="InterPro" id="IPR013087">
    <property type="entry name" value="Znf_C2H2_type"/>
</dbReference>
<dbReference type="GO" id="GO:0006355">
    <property type="term" value="P:regulation of DNA-templated transcription"/>
    <property type="evidence" value="ECO:0007669"/>
    <property type="project" value="InterPro"/>
</dbReference>
<dbReference type="InterPro" id="IPR044303">
    <property type="entry name" value="ZAT1/4/9"/>
</dbReference>
<keyword evidence="1" id="KW-0862">Zinc</keyword>
<evidence type="ECO:0000256" key="1">
    <source>
        <dbReference type="PROSITE-ProRule" id="PRU00042"/>
    </source>
</evidence>
<dbReference type="RefSeq" id="XP_056841693.1">
    <property type="nucleotide sequence ID" value="XM_056985713.1"/>
</dbReference>
<dbReference type="SUPFAM" id="SSF57667">
    <property type="entry name" value="beta-beta-alpha zinc fingers"/>
    <property type="match status" value="1"/>
</dbReference>
<keyword evidence="1" id="KW-0863">Zinc-finger</keyword>
<dbReference type="InterPro" id="IPR036236">
    <property type="entry name" value="Znf_C2H2_sf"/>
</dbReference>
<feature type="compositionally biased region" description="Basic and acidic residues" evidence="2">
    <location>
        <begin position="71"/>
        <end position="82"/>
    </location>
</feature>
<proteinExistence type="predicted"/>
<dbReference type="OrthoDB" id="1111554at2759"/>
<dbReference type="GO" id="GO:0008270">
    <property type="term" value="F:zinc ion binding"/>
    <property type="evidence" value="ECO:0007669"/>
    <property type="project" value="UniProtKB-KW"/>
</dbReference>
<dbReference type="SMART" id="SM00355">
    <property type="entry name" value="ZnF_C2H2"/>
    <property type="match status" value="3"/>
</dbReference>
<feature type="region of interest" description="Disordered" evidence="2">
    <location>
        <begin position="30"/>
        <end position="93"/>
    </location>
</feature>
<dbReference type="PROSITE" id="PS00028">
    <property type="entry name" value="ZINC_FINGER_C2H2_1"/>
    <property type="match status" value="2"/>
</dbReference>
<protein>
    <submittedName>
        <fullName evidence="5">Zinc finger protein ZAT1-like</fullName>
    </submittedName>
</protein>
<evidence type="ECO:0000259" key="3">
    <source>
        <dbReference type="PROSITE" id="PS50157"/>
    </source>
</evidence>
<evidence type="ECO:0000256" key="2">
    <source>
        <dbReference type="SAM" id="MobiDB-lite"/>
    </source>
</evidence>
<sequence length="263" mass="28915">MLMKNCQVCKRSFSNGSALRGHMMSHTLKRSAPNAGSASGSTLPSLETSNKVGANFKPHETVLIRSNHTSKVGEPDRKRQEGGQEINGKRKTIAEEAVEEAGLVLVAMSKGQRPENSQNWNAIDRFLAAPNGKEEYHETDLDSDDDDDDDDNKDVKYKSVAELLAQNMETITEDSDEGVDSDADGETYLVAREKKCKKTFTCDICGKVLGSCQALGGHRASNKCKRLKVCDKNDQDRRYICGFCGRAFESGQALGGHTKCHFF</sequence>
<reference evidence="5" key="2">
    <citation type="submission" date="2025-08" db="UniProtKB">
        <authorList>
            <consortium name="RefSeq"/>
        </authorList>
    </citation>
    <scope>IDENTIFICATION</scope>
    <source>
        <tissue evidence="5">Leaf</tissue>
    </source>
</reference>
<organism evidence="4 5">
    <name type="scientific">Raphanus sativus</name>
    <name type="common">Radish</name>
    <name type="synonym">Raphanus raphanistrum var. sativus</name>
    <dbReference type="NCBI Taxonomy" id="3726"/>
    <lineage>
        <taxon>Eukaryota</taxon>
        <taxon>Viridiplantae</taxon>
        <taxon>Streptophyta</taxon>
        <taxon>Embryophyta</taxon>
        <taxon>Tracheophyta</taxon>
        <taxon>Spermatophyta</taxon>
        <taxon>Magnoliopsida</taxon>
        <taxon>eudicotyledons</taxon>
        <taxon>Gunneridae</taxon>
        <taxon>Pentapetalae</taxon>
        <taxon>rosids</taxon>
        <taxon>malvids</taxon>
        <taxon>Brassicales</taxon>
        <taxon>Brassicaceae</taxon>
        <taxon>Brassiceae</taxon>
        <taxon>Raphanus</taxon>
    </lineage>
</organism>
<reference evidence="4" key="1">
    <citation type="journal article" date="2019" name="Database">
        <title>The radish genome database (RadishGD): an integrated information resource for radish genomics.</title>
        <authorList>
            <person name="Yu H.J."/>
            <person name="Baek S."/>
            <person name="Lee Y.J."/>
            <person name="Cho A."/>
            <person name="Mun J.H."/>
        </authorList>
    </citation>
    <scope>NUCLEOTIDE SEQUENCE [LARGE SCALE GENOMIC DNA]</scope>
    <source>
        <strain evidence="4">cv. WK10039</strain>
    </source>
</reference>
<gene>
    <name evidence="5" type="primary">LOC130494886</name>
</gene>
<evidence type="ECO:0000313" key="4">
    <source>
        <dbReference type="Proteomes" id="UP000504610"/>
    </source>
</evidence>
<evidence type="ECO:0000313" key="5">
    <source>
        <dbReference type="RefSeq" id="XP_056841693.1"/>
    </source>
</evidence>
<accession>A0A9W3BR41</accession>
<dbReference type="Proteomes" id="UP000504610">
    <property type="component" value="Chromosome 5"/>
</dbReference>
<keyword evidence="1" id="KW-0479">Metal-binding</keyword>
<feature type="region of interest" description="Disordered" evidence="2">
    <location>
        <begin position="134"/>
        <end position="153"/>
    </location>
</feature>
<keyword evidence="4" id="KW-1185">Reference proteome</keyword>
<feature type="domain" description="C2H2-type" evidence="3">
    <location>
        <begin position="4"/>
        <end position="31"/>
    </location>
</feature>
<dbReference type="AlphaFoldDB" id="A0A9W3BR41"/>
<name>A0A9W3BR41_RAPSA</name>
<feature type="domain" description="C2H2-type" evidence="3">
    <location>
        <begin position="239"/>
        <end position="263"/>
    </location>
</feature>
<feature type="compositionally biased region" description="Acidic residues" evidence="2">
    <location>
        <begin position="141"/>
        <end position="152"/>
    </location>
</feature>
<dbReference type="PANTHER" id="PTHR46326">
    <property type="entry name" value="ZINC FINGER PROTEIN ZAT1-RELATED"/>
    <property type="match status" value="1"/>
</dbReference>
<dbReference type="GeneID" id="130494886"/>
<dbReference type="Pfam" id="PF13912">
    <property type="entry name" value="zf-C2H2_6"/>
    <property type="match status" value="3"/>
</dbReference>
<dbReference type="PROSITE" id="PS50157">
    <property type="entry name" value="ZINC_FINGER_C2H2_2"/>
    <property type="match status" value="2"/>
</dbReference>